<feature type="compositionally biased region" description="Low complexity" evidence="1">
    <location>
        <begin position="271"/>
        <end position="284"/>
    </location>
</feature>
<dbReference type="Proteomes" id="UP001163266">
    <property type="component" value="Chromosome"/>
</dbReference>
<reference evidence="3" key="1">
    <citation type="submission" date="2022-10" db="EMBL/GenBank/DDBJ databases">
        <title>Complete genome sequence of Schlegelella aquatica LMG 23380.</title>
        <authorList>
            <person name="Musilova J."/>
            <person name="Kourilova X."/>
            <person name="Bezdicek M."/>
            <person name="Hermankova K."/>
            <person name="Obruca S."/>
            <person name="Sedlar K."/>
        </authorList>
    </citation>
    <scope>NUCLEOTIDE SEQUENCE</scope>
    <source>
        <strain evidence="3">LMG 23380</strain>
    </source>
</reference>
<feature type="compositionally biased region" description="Low complexity" evidence="1">
    <location>
        <begin position="171"/>
        <end position="192"/>
    </location>
</feature>
<evidence type="ECO:0000256" key="2">
    <source>
        <dbReference type="SAM" id="SignalP"/>
    </source>
</evidence>
<feature type="chain" id="PRO_5047351529" evidence="2">
    <location>
        <begin position="33"/>
        <end position="284"/>
    </location>
</feature>
<dbReference type="InterPro" id="IPR021455">
    <property type="entry name" value="DUF3106"/>
</dbReference>
<dbReference type="Pfam" id="PF11304">
    <property type="entry name" value="DUF3106"/>
    <property type="match status" value="1"/>
</dbReference>
<evidence type="ECO:0000313" key="4">
    <source>
        <dbReference type="Proteomes" id="UP001163266"/>
    </source>
</evidence>
<sequence>MSACLHRRLIAGVRAGACAFVLAGAAAWPQWAAGQSPSSTTAPSAASPSREGPSWKQLSPAQQAVLRPLERDWPSIDAARKRKWLEIAARYPSMSADEQQRLQARMAEWARMSTEERRNARLNFREVRELSADERRDRWEAYQSLSEEERQRLAARAQQATKKPTPRDANPGGKAPASTAGSAAGPRPGSTPKNASGNVAKSNIVPIPATGTPPKPVAPVLVKGGPGATTTFITKKPTPPWHQQPGLPKIAATPEFVDPHTLLPRVGPQGVAAVPAPSDDAAAR</sequence>
<feature type="compositionally biased region" description="Low complexity" evidence="1">
    <location>
        <begin position="33"/>
        <end position="49"/>
    </location>
</feature>
<name>A0ABY6MN53_9BURK</name>
<evidence type="ECO:0000313" key="3">
    <source>
        <dbReference type="EMBL" id="UZD53933.1"/>
    </source>
</evidence>
<proteinExistence type="predicted"/>
<feature type="region of interest" description="Disordered" evidence="1">
    <location>
        <begin position="261"/>
        <end position="284"/>
    </location>
</feature>
<dbReference type="EMBL" id="CP110257">
    <property type="protein sequence ID" value="UZD53933.1"/>
    <property type="molecule type" value="Genomic_DNA"/>
</dbReference>
<feature type="region of interest" description="Disordered" evidence="1">
    <location>
        <begin position="33"/>
        <end position="61"/>
    </location>
</feature>
<feature type="region of interest" description="Disordered" evidence="1">
    <location>
        <begin position="145"/>
        <end position="248"/>
    </location>
</feature>
<keyword evidence="4" id="KW-1185">Reference proteome</keyword>
<evidence type="ECO:0000256" key="1">
    <source>
        <dbReference type="SAM" id="MobiDB-lite"/>
    </source>
</evidence>
<gene>
    <name evidence="3" type="ORF">OMP39_09565</name>
</gene>
<protein>
    <submittedName>
        <fullName evidence="3">DUF3106 domain-containing protein</fullName>
    </submittedName>
</protein>
<organism evidence="3 4">
    <name type="scientific">Caldimonas aquatica</name>
    <dbReference type="NCBI Taxonomy" id="376175"/>
    <lineage>
        <taxon>Bacteria</taxon>
        <taxon>Pseudomonadati</taxon>
        <taxon>Pseudomonadota</taxon>
        <taxon>Betaproteobacteria</taxon>
        <taxon>Burkholderiales</taxon>
        <taxon>Sphaerotilaceae</taxon>
        <taxon>Caldimonas</taxon>
    </lineage>
</organism>
<feature type="signal peptide" evidence="2">
    <location>
        <begin position="1"/>
        <end position="32"/>
    </location>
</feature>
<keyword evidence="2" id="KW-0732">Signal</keyword>
<dbReference type="RefSeq" id="WP_264891502.1">
    <property type="nucleotide sequence ID" value="NZ_CP110257.1"/>
</dbReference>
<accession>A0ABY6MN53</accession>